<gene>
    <name evidence="6" type="ORF">FSB_LOCUS31074</name>
</gene>
<keyword evidence="2 4" id="KW-0328">Glycosyltransferase</keyword>
<name>A0A2N9GU25_FAGSY</name>
<evidence type="ECO:0000256" key="3">
    <source>
        <dbReference type="ARBA" id="ARBA00022679"/>
    </source>
</evidence>
<dbReference type="FunFam" id="3.40.50.2000:FF:000056">
    <property type="entry name" value="Glycosyltransferase"/>
    <property type="match status" value="1"/>
</dbReference>
<evidence type="ECO:0000256" key="5">
    <source>
        <dbReference type="RuleBase" id="RU362057"/>
    </source>
</evidence>
<evidence type="ECO:0000256" key="4">
    <source>
        <dbReference type="RuleBase" id="RU003718"/>
    </source>
</evidence>
<sequence>METSSKPHVALLPLPGMGHMIPYLGLGKRFVTHHNFKVTIFLVGLHTSHTEFKTIISDMSNDLCDIVQLPPVDISSLVDPNATIGVRIAVSMRETVPAFRSLIATMNPSPNILITDIFGTDSFSVADEFNMSKYLFVVQRHGCMSVRVEDLFDPLKDRTNQTYDEYLLAGIRVAMIDGALVNSWEELQPETFAALRDEKLLGCVLKGPVYPVGPIVTKSNSLPSSMSDLFEWLHKQPNDSVVYVSFGSGGTLSHEQMIELALGLELSKQRFVWVVRAPTEEPGNKTYLNGRSGGDDNDQFWYLPKGFLSRVQNVGYVISDWVSQVDILSHPSVGGFISHCGWNSTLESILNGVPMIAYPLFAEQRMNATMLTEEFGMAVRLEVLPSKNVVGREEIRKKVRKIMVDKEGHVIRDRVNELKYSAEKAMCKGGSSHKALSELAKICEARMH</sequence>
<keyword evidence="3 4" id="KW-0808">Transferase</keyword>
<dbReference type="InterPro" id="IPR002213">
    <property type="entry name" value="UDP_glucos_trans"/>
</dbReference>
<evidence type="ECO:0000313" key="6">
    <source>
        <dbReference type="EMBL" id="SPD03192.1"/>
    </source>
</evidence>
<dbReference type="GO" id="GO:0008194">
    <property type="term" value="F:UDP-glycosyltransferase activity"/>
    <property type="evidence" value="ECO:0007669"/>
    <property type="project" value="InterPro"/>
</dbReference>
<dbReference type="Gene3D" id="3.40.50.2000">
    <property type="entry name" value="Glycogen Phosphorylase B"/>
    <property type="match status" value="3"/>
</dbReference>
<dbReference type="EMBL" id="OIVN01002386">
    <property type="protein sequence ID" value="SPD03192.1"/>
    <property type="molecule type" value="Genomic_DNA"/>
</dbReference>
<proteinExistence type="inferred from homology"/>
<dbReference type="Pfam" id="PF00201">
    <property type="entry name" value="UDPGT"/>
    <property type="match status" value="1"/>
</dbReference>
<dbReference type="SUPFAM" id="SSF53756">
    <property type="entry name" value="UDP-Glycosyltransferase/glycogen phosphorylase"/>
    <property type="match status" value="1"/>
</dbReference>
<reference evidence="6" key="1">
    <citation type="submission" date="2018-02" db="EMBL/GenBank/DDBJ databases">
        <authorList>
            <person name="Cohen D.B."/>
            <person name="Kent A.D."/>
        </authorList>
    </citation>
    <scope>NUCLEOTIDE SEQUENCE</scope>
</reference>
<dbReference type="PANTHER" id="PTHR48046">
    <property type="entry name" value="UDP-GLYCOSYLTRANSFERASE 72E1"/>
    <property type="match status" value="1"/>
</dbReference>
<dbReference type="CDD" id="cd03784">
    <property type="entry name" value="GT1_Gtf-like"/>
    <property type="match status" value="1"/>
</dbReference>
<evidence type="ECO:0000256" key="2">
    <source>
        <dbReference type="ARBA" id="ARBA00022676"/>
    </source>
</evidence>
<dbReference type="PROSITE" id="PS00375">
    <property type="entry name" value="UDPGT"/>
    <property type="match status" value="1"/>
</dbReference>
<comment type="similarity">
    <text evidence="1 4">Belongs to the UDP-glycosyltransferase family.</text>
</comment>
<dbReference type="EC" id="2.4.1.-" evidence="5"/>
<dbReference type="InterPro" id="IPR035595">
    <property type="entry name" value="UDP_glycos_trans_CS"/>
</dbReference>
<evidence type="ECO:0000256" key="1">
    <source>
        <dbReference type="ARBA" id="ARBA00009995"/>
    </source>
</evidence>
<dbReference type="PANTHER" id="PTHR48046:SF1">
    <property type="entry name" value="GLYCOSYLTRANSFERASE-RELATED"/>
    <property type="match status" value="1"/>
</dbReference>
<organism evidence="6">
    <name type="scientific">Fagus sylvatica</name>
    <name type="common">Beechnut</name>
    <dbReference type="NCBI Taxonomy" id="28930"/>
    <lineage>
        <taxon>Eukaryota</taxon>
        <taxon>Viridiplantae</taxon>
        <taxon>Streptophyta</taxon>
        <taxon>Embryophyta</taxon>
        <taxon>Tracheophyta</taxon>
        <taxon>Spermatophyta</taxon>
        <taxon>Magnoliopsida</taxon>
        <taxon>eudicotyledons</taxon>
        <taxon>Gunneridae</taxon>
        <taxon>Pentapetalae</taxon>
        <taxon>rosids</taxon>
        <taxon>fabids</taxon>
        <taxon>Fagales</taxon>
        <taxon>Fagaceae</taxon>
        <taxon>Fagus</taxon>
    </lineage>
</organism>
<protein>
    <recommendedName>
        <fullName evidence="5">Glycosyltransferase</fullName>
        <ecNumber evidence="5">2.4.1.-</ecNumber>
    </recommendedName>
</protein>
<dbReference type="AlphaFoldDB" id="A0A2N9GU25"/>
<accession>A0A2N9GU25</accession>